<dbReference type="EMBL" id="JARLKY010000026">
    <property type="protein sequence ID" value="MEC0227912.1"/>
    <property type="molecule type" value="Genomic_DNA"/>
</dbReference>
<accession>A0ABU6G164</accession>
<reference evidence="1 2" key="1">
    <citation type="submission" date="2023-03" db="EMBL/GenBank/DDBJ databases">
        <title>Bacillus Genome Sequencing.</title>
        <authorList>
            <person name="Dunlap C."/>
        </authorList>
    </citation>
    <scope>NUCLEOTIDE SEQUENCE [LARGE SCALE GENOMIC DNA]</scope>
    <source>
        <strain evidence="1 2">BD-533</strain>
    </source>
</reference>
<comment type="caution">
    <text evidence="1">The sequence shown here is derived from an EMBL/GenBank/DDBJ whole genome shotgun (WGS) entry which is preliminary data.</text>
</comment>
<proteinExistence type="predicted"/>
<dbReference type="Proteomes" id="UP001338137">
    <property type="component" value="Unassembled WGS sequence"/>
</dbReference>
<evidence type="ECO:0008006" key="3">
    <source>
        <dbReference type="Google" id="ProtNLM"/>
    </source>
</evidence>
<sequence>MNVDGDTGEILTPHVVYSRSNEIIRVFDPSSSKKNIRHVKLRVARKQKRIYDKLTIEEKGLLFSILPYLEWETNILVGDGILEEKNKPLNFAHIDQIARISKGFRIKIINSLVEKKVIGFIVVRGKRSAIVVNPQYALRGIKPDDALRKVFDFELDLDCDDEEEVVED</sequence>
<organism evidence="1 2">
    <name type="scientific">Paenibacillus alba</name>
    <dbReference type="NCBI Taxonomy" id="1197127"/>
    <lineage>
        <taxon>Bacteria</taxon>
        <taxon>Bacillati</taxon>
        <taxon>Bacillota</taxon>
        <taxon>Bacilli</taxon>
        <taxon>Bacillales</taxon>
        <taxon>Paenibacillaceae</taxon>
        <taxon>Paenibacillus</taxon>
    </lineage>
</organism>
<evidence type="ECO:0000313" key="1">
    <source>
        <dbReference type="EMBL" id="MEC0227912.1"/>
    </source>
</evidence>
<gene>
    <name evidence="1" type="ORF">P4I72_12320</name>
</gene>
<name>A0ABU6G164_9BACL</name>
<keyword evidence="2" id="KW-1185">Reference proteome</keyword>
<protein>
    <recommendedName>
        <fullName evidence="3">Plasmid replication protein RepL domain-containing protein</fullName>
    </recommendedName>
</protein>
<evidence type="ECO:0000313" key="2">
    <source>
        <dbReference type="Proteomes" id="UP001338137"/>
    </source>
</evidence>
<dbReference type="RefSeq" id="WP_326072203.1">
    <property type="nucleotide sequence ID" value="NZ_JARLKY010000026.1"/>
</dbReference>